<comment type="caution">
    <text evidence="1">The sequence shown here is derived from an EMBL/GenBank/DDBJ whole genome shotgun (WGS) entry which is preliminary data.</text>
</comment>
<evidence type="ECO:0000313" key="1">
    <source>
        <dbReference type="EMBL" id="KAA5803779.1"/>
    </source>
</evidence>
<dbReference type="AlphaFoldDB" id="A0A5M6ZGD8"/>
<reference evidence="1 2" key="1">
    <citation type="submission" date="2019-09" db="EMBL/GenBank/DDBJ databases">
        <authorList>
            <person name="Kevbrin V."/>
            <person name="Grouzdev D.S."/>
        </authorList>
    </citation>
    <scope>NUCLEOTIDE SEQUENCE [LARGE SCALE GENOMIC DNA]</scope>
    <source>
        <strain evidence="1 2">G-192</strain>
    </source>
</reference>
<dbReference type="RefSeq" id="WP_150023047.1">
    <property type="nucleotide sequence ID" value="NZ_VWOJ01000002.1"/>
</dbReference>
<accession>A0A5M6ZGD8</accession>
<organism evidence="1 2">
    <name type="scientific">Alkalicaulis satelles</name>
    <dbReference type="NCBI Taxonomy" id="2609175"/>
    <lineage>
        <taxon>Bacteria</taxon>
        <taxon>Pseudomonadati</taxon>
        <taxon>Pseudomonadota</taxon>
        <taxon>Alphaproteobacteria</taxon>
        <taxon>Maricaulales</taxon>
        <taxon>Maricaulaceae</taxon>
        <taxon>Alkalicaulis</taxon>
    </lineage>
</organism>
<name>A0A5M6ZGD8_9PROT</name>
<evidence type="ECO:0000313" key="2">
    <source>
        <dbReference type="Proteomes" id="UP000325122"/>
    </source>
</evidence>
<proteinExistence type="predicted"/>
<protein>
    <submittedName>
        <fullName evidence="1">Uncharacterized protein</fullName>
    </submittedName>
</protein>
<keyword evidence="2" id="KW-1185">Reference proteome</keyword>
<dbReference type="EMBL" id="VWOJ01000002">
    <property type="protein sequence ID" value="KAA5803779.1"/>
    <property type="molecule type" value="Genomic_DNA"/>
</dbReference>
<gene>
    <name evidence="1" type="ORF">F1654_08245</name>
</gene>
<sequence length="212" mass="24104">MNGISENKFVFINCPFDENYRQLFYLAAFTIFACGYTPRCAWELGDAAAQRVTGILGLIDQCRLSVHDLCRAKTGEDIRFNMPFELGLFVAARHFGGSEHEAKKAMVLHEKAYEYQRFLSDMAGSDFHAYDGRSDLYCKHIRDFLAKDCAADRALYGHKIIIEKMEAFEVRLASAADADGLDIENLQFVDYMHILTENDVFECAVKPGNRKN</sequence>
<dbReference type="Proteomes" id="UP000325122">
    <property type="component" value="Unassembled WGS sequence"/>
</dbReference>